<keyword evidence="2" id="KW-0560">Oxidoreductase</keyword>
<dbReference type="InterPro" id="IPR008927">
    <property type="entry name" value="6-PGluconate_DH-like_C_sf"/>
</dbReference>
<keyword evidence="3" id="KW-0520">NAD</keyword>
<protein>
    <submittedName>
        <fullName evidence="7">3-hydroxyisobutyrate dehydrogenase</fullName>
    </submittedName>
</protein>
<dbReference type="InterPro" id="IPR051265">
    <property type="entry name" value="HIBADH-related_NP60_sf"/>
</dbReference>
<organism evidence="7 8">
    <name type="scientific">Mycobacteroides immunogenum</name>
    <dbReference type="NCBI Taxonomy" id="83262"/>
    <lineage>
        <taxon>Bacteria</taxon>
        <taxon>Bacillati</taxon>
        <taxon>Actinomycetota</taxon>
        <taxon>Actinomycetes</taxon>
        <taxon>Mycobacteriales</taxon>
        <taxon>Mycobacteriaceae</taxon>
        <taxon>Mycobacteroides</taxon>
    </lineage>
</organism>
<dbReference type="PIRSF" id="PIRSF000103">
    <property type="entry name" value="HIBADH"/>
    <property type="match status" value="1"/>
</dbReference>
<dbReference type="InterPro" id="IPR036291">
    <property type="entry name" value="NAD(P)-bd_dom_sf"/>
</dbReference>
<dbReference type="GO" id="GO:0016491">
    <property type="term" value="F:oxidoreductase activity"/>
    <property type="evidence" value="ECO:0007669"/>
    <property type="project" value="UniProtKB-KW"/>
</dbReference>
<evidence type="ECO:0000259" key="5">
    <source>
        <dbReference type="Pfam" id="PF03446"/>
    </source>
</evidence>
<dbReference type="Pfam" id="PF03446">
    <property type="entry name" value="NAD_binding_2"/>
    <property type="match status" value="1"/>
</dbReference>
<comment type="similarity">
    <text evidence="1">Belongs to the HIBADH-related family.</text>
</comment>
<evidence type="ECO:0000256" key="4">
    <source>
        <dbReference type="PIRSR" id="PIRSR000103-1"/>
    </source>
</evidence>
<evidence type="ECO:0000256" key="3">
    <source>
        <dbReference type="ARBA" id="ARBA00023027"/>
    </source>
</evidence>
<gene>
    <name evidence="7" type="ORF">AWB85_16040</name>
</gene>
<sequence length="302" mass="30767">MYIGFAGLGRMGVPMAARLIGAGHTVIAYDVYLTGTAALPAALQAGNTRVASSPAQLAATDISISMLPNAAITESVLFGPNGILTAAGPGHVHVVMGTVGPAAVRDFAQRAAQSKIVVADAPVSGSVSLAQTGELTAMVGADPDLFQRLQPLLATMSHKQFHVGPPGAGSAAKLAVNSVLAALNQGIAEAIVMAQAGGVAPGDLYQVLDSSAVSAPYVDYKRQNFLDPDGTAVAFALSLLRKDVALGLELAGQYDLDLPQAQTVGRVLDRAVDAGLGDHDMAAVLKLVRGDSSTAGRLRRQP</sequence>
<dbReference type="GO" id="GO:0050661">
    <property type="term" value="F:NADP binding"/>
    <property type="evidence" value="ECO:0007669"/>
    <property type="project" value="InterPro"/>
</dbReference>
<evidence type="ECO:0000256" key="1">
    <source>
        <dbReference type="ARBA" id="ARBA00009080"/>
    </source>
</evidence>
<dbReference type="SUPFAM" id="SSF48179">
    <property type="entry name" value="6-phosphogluconate dehydrogenase C-terminal domain-like"/>
    <property type="match status" value="1"/>
</dbReference>
<dbReference type="EMBL" id="LQYE01000032">
    <property type="protein sequence ID" value="OAT66265.1"/>
    <property type="molecule type" value="Genomic_DNA"/>
</dbReference>
<evidence type="ECO:0000313" key="8">
    <source>
        <dbReference type="Proteomes" id="UP000186919"/>
    </source>
</evidence>
<reference evidence="7 8" key="1">
    <citation type="submission" date="2016-01" db="EMBL/GenBank/DDBJ databases">
        <title>Mycobacterium immunogenum strain CD11_6 genome sequencing and assembly.</title>
        <authorList>
            <person name="Kaur G."/>
            <person name="Nair G.R."/>
            <person name="Mayilraj S."/>
        </authorList>
    </citation>
    <scope>NUCLEOTIDE SEQUENCE [LARGE SCALE GENOMIC DNA]</scope>
    <source>
        <strain evidence="7 8">CD11-6</strain>
    </source>
</reference>
<comment type="caution">
    <text evidence="7">The sequence shown here is derived from an EMBL/GenBank/DDBJ whole genome shotgun (WGS) entry which is preliminary data.</text>
</comment>
<dbReference type="AlphaFoldDB" id="A0A179V5L4"/>
<feature type="domain" description="3-hydroxyisobutyrate dehydrogenase-like NAD-binding" evidence="6">
    <location>
        <begin position="167"/>
        <end position="287"/>
    </location>
</feature>
<feature type="active site" evidence="4">
    <location>
        <position position="173"/>
    </location>
</feature>
<evidence type="ECO:0000256" key="2">
    <source>
        <dbReference type="ARBA" id="ARBA00023002"/>
    </source>
</evidence>
<evidence type="ECO:0000313" key="7">
    <source>
        <dbReference type="EMBL" id="OAT66265.1"/>
    </source>
</evidence>
<evidence type="ECO:0000259" key="6">
    <source>
        <dbReference type="Pfam" id="PF14833"/>
    </source>
</evidence>
<dbReference type="Gene3D" id="3.40.50.720">
    <property type="entry name" value="NAD(P)-binding Rossmann-like Domain"/>
    <property type="match status" value="1"/>
</dbReference>
<dbReference type="PANTHER" id="PTHR43580:SF2">
    <property type="entry name" value="CYTOKINE-LIKE NUCLEAR FACTOR N-PAC"/>
    <property type="match status" value="1"/>
</dbReference>
<dbReference type="SUPFAM" id="SSF51735">
    <property type="entry name" value="NAD(P)-binding Rossmann-fold domains"/>
    <property type="match status" value="1"/>
</dbReference>
<dbReference type="PANTHER" id="PTHR43580">
    <property type="entry name" value="OXIDOREDUCTASE GLYR1-RELATED"/>
    <property type="match status" value="1"/>
</dbReference>
<dbReference type="Gene3D" id="1.10.1040.10">
    <property type="entry name" value="N-(1-d-carboxylethyl)-l-norvaline Dehydrogenase, domain 2"/>
    <property type="match status" value="1"/>
</dbReference>
<dbReference type="GO" id="GO:0051287">
    <property type="term" value="F:NAD binding"/>
    <property type="evidence" value="ECO:0007669"/>
    <property type="project" value="InterPro"/>
</dbReference>
<name>A0A179V5L4_9MYCO</name>
<dbReference type="InterPro" id="IPR013328">
    <property type="entry name" value="6PGD_dom2"/>
</dbReference>
<proteinExistence type="inferred from homology"/>
<dbReference type="InterPro" id="IPR015815">
    <property type="entry name" value="HIBADH-related"/>
</dbReference>
<dbReference type="Proteomes" id="UP000186919">
    <property type="component" value="Unassembled WGS sequence"/>
</dbReference>
<accession>A0A179V5L4</accession>
<dbReference type="RefSeq" id="WP_064633135.1">
    <property type="nucleotide sequence ID" value="NZ_LQYE01000032.1"/>
</dbReference>
<dbReference type="InterPro" id="IPR029154">
    <property type="entry name" value="HIBADH-like_NADP-bd"/>
</dbReference>
<dbReference type="InterPro" id="IPR006115">
    <property type="entry name" value="6PGDH_NADP-bd"/>
</dbReference>
<feature type="domain" description="6-phosphogluconate dehydrogenase NADP-binding" evidence="5">
    <location>
        <begin position="3"/>
        <end position="164"/>
    </location>
</feature>
<dbReference type="Pfam" id="PF14833">
    <property type="entry name" value="NAD_binding_11"/>
    <property type="match status" value="1"/>
</dbReference>